<dbReference type="PROSITE" id="PS51257">
    <property type="entry name" value="PROKAR_LIPOPROTEIN"/>
    <property type="match status" value="1"/>
</dbReference>
<dbReference type="CDD" id="cd07389">
    <property type="entry name" value="MPP_PhoD"/>
    <property type="match status" value="1"/>
</dbReference>
<dbReference type="InterPro" id="IPR038607">
    <property type="entry name" value="PhoD-like_sf"/>
</dbReference>
<dbReference type="InterPro" id="IPR018946">
    <property type="entry name" value="PhoD-like_MPP"/>
</dbReference>
<accession>A0ABY4C8R3</accession>
<name>A0ABY4C8R3_9BACT</name>
<dbReference type="SUPFAM" id="SSF56300">
    <property type="entry name" value="Metallo-dependent phosphatases"/>
    <property type="match status" value="1"/>
</dbReference>
<dbReference type="RefSeq" id="WP_243537761.1">
    <property type="nucleotide sequence ID" value="NZ_CP093442.1"/>
</dbReference>
<dbReference type="EMBL" id="CP093442">
    <property type="protein sequence ID" value="UOF01325.1"/>
    <property type="molecule type" value="Genomic_DNA"/>
</dbReference>
<protein>
    <submittedName>
        <fullName evidence="2">Alkaline phosphatase family protein</fullName>
    </submittedName>
</protein>
<evidence type="ECO:0000259" key="1">
    <source>
        <dbReference type="Pfam" id="PF09423"/>
    </source>
</evidence>
<reference evidence="2" key="1">
    <citation type="submission" date="2022-03" db="EMBL/GenBank/DDBJ databases">
        <title>Genome Identification and Characterization of new species Bdellovibrio reynosense LBG001 sp. nov. from a Mexico soil sample.</title>
        <authorList>
            <person name="Camilli A."/>
            <person name="Ajao Y."/>
            <person name="Guo X."/>
        </authorList>
    </citation>
    <scope>NUCLEOTIDE SEQUENCE</scope>
    <source>
        <strain evidence="2">LBG001</strain>
    </source>
</reference>
<dbReference type="PANTHER" id="PTHR33987:SF1">
    <property type="entry name" value="CALCINEURIN-LIKE METALLO-PHOSPHOESTERASE SUPERFAMILY PROTEIN"/>
    <property type="match status" value="1"/>
</dbReference>
<organism evidence="2 3">
    <name type="scientific">Bdellovibrio reynosensis</name>
    <dbReference type="NCBI Taxonomy" id="2835041"/>
    <lineage>
        <taxon>Bacteria</taxon>
        <taxon>Pseudomonadati</taxon>
        <taxon>Bdellovibrionota</taxon>
        <taxon>Bdellovibrionia</taxon>
        <taxon>Bdellovibrionales</taxon>
        <taxon>Pseudobdellovibrionaceae</taxon>
        <taxon>Bdellovibrio</taxon>
    </lineage>
</organism>
<keyword evidence="3" id="KW-1185">Reference proteome</keyword>
<dbReference type="Gene3D" id="3.60.21.70">
    <property type="entry name" value="PhoD-like phosphatase"/>
    <property type="match status" value="1"/>
</dbReference>
<dbReference type="PANTHER" id="PTHR33987">
    <property type="entry name" value="CALCINEURIN-LIKE METALLO-PHOSPHOESTERASE SUPERFAMILY PROTEIN"/>
    <property type="match status" value="1"/>
</dbReference>
<evidence type="ECO:0000313" key="3">
    <source>
        <dbReference type="Proteomes" id="UP000830116"/>
    </source>
</evidence>
<dbReference type="Pfam" id="PF09423">
    <property type="entry name" value="PhoD"/>
    <property type="match status" value="1"/>
</dbReference>
<gene>
    <name evidence="2" type="ORF">MNR06_16650</name>
</gene>
<sequence length="356" mass="40410">MHRSLICLLIVLSGCAQKTRPPSLALKMIKAKSESVAYTPTLPLKDLTSVKQVNTIAFGCCAHQSQAQDLWEQVAQAKPDLFLFAGNTVDSVRFDEKPLMAQYQKLDQVSSYQKIRQAVPFMATWDEQDYGIKNGDGEYHDKDDAKAAFLKYWNYIPKHQAKEAKGVEHSVIVGPEGKRVQIIMLDTRYYSSALRSNGDGSFKKNWNSKASLIGSQQWKWLKEELSRPADFRIVVSPLQLGANSYLGERWGLYPLERQNLFNMIRDLKVKNIVFVSGNRRFGAIAKVDLKRFGPLYDITSGPINGDAEKAEKDSHYIGKPSENINFGLINFDWKKDTVKIELRDNGNKQISELKLR</sequence>
<proteinExistence type="predicted"/>
<dbReference type="Proteomes" id="UP000830116">
    <property type="component" value="Chromosome"/>
</dbReference>
<feature type="domain" description="PhoD-like phosphatase metallophosphatase" evidence="1">
    <location>
        <begin position="103"/>
        <end position="316"/>
    </location>
</feature>
<evidence type="ECO:0000313" key="2">
    <source>
        <dbReference type="EMBL" id="UOF01325.1"/>
    </source>
</evidence>
<dbReference type="InterPro" id="IPR029052">
    <property type="entry name" value="Metallo-depent_PP-like"/>
</dbReference>